<feature type="binding site" evidence="6">
    <location>
        <position position="230"/>
    </location>
    <ligand>
        <name>Mg(2+)</name>
        <dbReference type="ChEBI" id="CHEBI:18420"/>
    </ligand>
</feature>
<keyword evidence="5 6" id="KW-0342">GTP-binding</keyword>
<name>A0A4D6XK96_9GAMM</name>
<evidence type="ECO:0000259" key="8">
    <source>
        <dbReference type="PROSITE" id="PS51709"/>
    </source>
</evidence>
<keyword evidence="4 6" id="KW-0630">Potassium</keyword>
<protein>
    <recommendedName>
        <fullName evidence="6">tRNA modification GTPase MnmE</fullName>
        <ecNumber evidence="6">3.6.-.-</ecNumber>
    </recommendedName>
</protein>
<dbReference type="Proteomes" id="UP000298759">
    <property type="component" value="Chromosome"/>
</dbReference>
<proteinExistence type="inferred from homology"/>
<feature type="binding site" evidence="6">
    <location>
        <begin position="245"/>
        <end position="251"/>
    </location>
    <ligand>
        <name>GTP</name>
        <dbReference type="ChEBI" id="CHEBI:37565"/>
    </ligand>
</feature>
<reference evidence="9 10" key="2">
    <citation type="submission" date="2019-05" db="EMBL/GenBank/DDBJ databases">
        <title>Genome evolution of the obligate endosymbiont Buchnera aphidicola.</title>
        <authorList>
            <person name="Moran N.A."/>
        </authorList>
    </citation>
    <scope>NUCLEOTIDE SEQUENCE [LARGE SCALE GENOMIC DNA]</scope>
    <source>
        <strain evidence="9 10">Ahe</strain>
    </source>
</reference>
<feature type="binding site" evidence="6">
    <location>
        <position position="245"/>
    </location>
    <ligand>
        <name>K(+)</name>
        <dbReference type="ChEBI" id="CHEBI:29103"/>
    </ligand>
</feature>
<dbReference type="GO" id="GO:0005525">
    <property type="term" value="F:GTP binding"/>
    <property type="evidence" value="ECO:0007669"/>
    <property type="project" value="UniProtKB-UniRule"/>
</dbReference>
<dbReference type="EMBL" id="CP034894">
    <property type="protein sequence ID" value="QCI16863.1"/>
    <property type="molecule type" value="Genomic_DNA"/>
</dbReference>
<keyword evidence="6" id="KW-0460">Magnesium</keyword>
<evidence type="ECO:0000313" key="9">
    <source>
        <dbReference type="EMBL" id="QCI16863.1"/>
    </source>
</evidence>
<dbReference type="InterPro" id="IPR031168">
    <property type="entry name" value="G_TrmE"/>
</dbReference>
<evidence type="ECO:0000256" key="4">
    <source>
        <dbReference type="ARBA" id="ARBA00022958"/>
    </source>
</evidence>
<gene>
    <name evidence="6 9" type="primary">mnmE</name>
    <name evidence="6" type="synonym">trmE</name>
    <name evidence="9" type="ORF">D9V62_00085</name>
</gene>
<dbReference type="Pfam" id="PF01926">
    <property type="entry name" value="MMR_HSR1"/>
    <property type="match status" value="1"/>
</dbReference>
<dbReference type="InterPro" id="IPR027417">
    <property type="entry name" value="P-loop_NTPase"/>
</dbReference>
<dbReference type="InterPro" id="IPR027368">
    <property type="entry name" value="MnmE_dom2"/>
</dbReference>
<dbReference type="CDD" id="cd04164">
    <property type="entry name" value="trmE"/>
    <property type="match status" value="1"/>
</dbReference>
<dbReference type="InterPro" id="IPR018948">
    <property type="entry name" value="GTP-bd_TrmE_N"/>
</dbReference>
<keyword evidence="3 6" id="KW-0547">Nucleotide-binding</keyword>
<evidence type="ECO:0000256" key="7">
    <source>
        <dbReference type="RuleBase" id="RU003313"/>
    </source>
</evidence>
<dbReference type="InterPro" id="IPR005225">
    <property type="entry name" value="Small_GTP-bd"/>
</dbReference>
<evidence type="ECO:0000256" key="6">
    <source>
        <dbReference type="HAMAP-Rule" id="MF_00379"/>
    </source>
</evidence>
<dbReference type="GO" id="GO:0002098">
    <property type="term" value="P:tRNA wobble uridine modification"/>
    <property type="evidence" value="ECO:0007669"/>
    <property type="project" value="TreeGrafter"/>
</dbReference>
<feature type="binding site" evidence="6">
    <location>
        <begin position="270"/>
        <end position="273"/>
    </location>
    <ligand>
        <name>GTP</name>
        <dbReference type="ChEBI" id="CHEBI:37565"/>
    </ligand>
</feature>
<dbReference type="InterPro" id="IPR004520">
    <property type="entry name" value="GTPase_MnmE"/>
</dbReference>
<dbReference type="NCBIfam" id="TIGR00231">
    <property type="entry name" value="small_GTP"/>
    <property type="match status" value="1"/>
</dbReference>
<dbReference type="PROSITE" id="PS51709">
    <property type="entry name" value="G_TRME"/>
    <property type="match status" value="1"/>
</dbReference>
<dbReference type="Gene3D" id="3.40.50.300">
    <property type="entry name" value="P-loop containing nucleotide triphosphate hydrolases"/>
    <property type="match status" value="1"/>
</dbReference>
<dbReference type="GO" id="GO:0046872">
    <property type="term" value="F:metal ion binding"/>
    <property type="evidence" value="ECO:0007669"/>
    <property type="project" value="UniProtKB-KW"/>
</dbReference>
<dbReference type="EC" id="3.6.-.-" evidence="6"/>
<comment type="function">
    <text evidence="6">Exhibits a very high intrinsic GTPase hydrolysis rate. Involved in the addition of a carboxymethylaminomethyl (cmnm) group at the wobble position (U34) of certain tRNAs, forming tRNA-cmnm(5)s(2)U34.</text>
</comment>
<dbReference type="InterPro" id="IPR025867">
    <property type="entry name" value="MnmE_helical"/>
</dbReference>
<keyword evidence="6" id="KW-0963">Cytoplasm</keyword>
<feature type="binding site" evidence="6">
    <location>
        <position position="250"/>
    </location>
    <ligand>
        <name>K(+)</name>
        <dbReference type="ChEBI" id="CHEBI:29103"/>
    </ligand>
</feature>
<dbReference type="GO" id="GO:0005829">
    <property type="term" value="C:cytosol"/>
    <property type="evidence" value="ECO:0007669"/>
    <property type="project" value="TreeGrafter"/>
</dbReference>
<evidence type="ECO:0000256" key="3">
    <source>
        <dbReference type="ARBA" id="ARBA00022741"/>
    </source>
</evidence>
<dbReference type="NCBIfam" id="TIGR00450">
    <property type="entry name" value="mnmE_trmE_thdF"/>
    <property type="match status" value="1"/>
</dbReference>
<dbReference type="OrthoDB" id="9805918at2"/>
<dbReference type="PANTHER" id="PTHR42714">
    <property type="entry name" value="TRNA MODIFICATION GTPASE GTPBP3"/>
    <property type="match status" value="1"/>
</dbReference>
<evidence type="ECO:0000256" key="5">
    <source>
        <dbReference type="ARBA" id="ARBA00023134"/>
    </source>
</evidence>
<sequence length="455" mass="51749">MIQKDTIAAQVTYPGKSSVGIIRISGINTKKVAIKILGKIPKPRFATYSKFLNENNQILDHGISLWFPAPFSFTGEDILELQGHGSPFIMDLLMKRILSVKNTRLAKPGEFCERAFLNGKIDLIQAEAIDDLINSETESMVKASLNSLQGNFSYYIHNLVKTLIKFRVDIESSIDFSEEEINFNFDDIIDNNFQKLNNQFSKIQKIITNKSIVREAKKIIIVGPPNAGKSSLLNILSSYNRAIVTNIPGTTRDLIHEHININGFLCEIIDTAGFHDTQDKIEKIGINRAWETIKTSDHILFVIDKTISVESQRKISNEFIKKVRSYNNSIQITFVLNKNDLLKDDFGVKKIENFNFISISALTGQGIDTLKKYLVKIENNKEKEGLFIARRRHVHQIELSYSQFLKAKQHWLKYKNIELLAESLSLINRLIGEITGSFTSNDLLNRIFSTFCIGK</sequence>
<dbReference type="Gene3D" id="3.30.1360.120">
    <property type="entry name" value="Probable tRNA modification gtpase trme, domain 1"/>
    <property type="match status" value="1"/>
</dbReference>
<accession>A0A4D6XK96</accession>
<evidence type="ECO:0000256" key="2">
    <source>
        <dbReference type="ARBA" id="ARBA00022694"/>
    </source>
</evidence>
<feature type="binding site" evidence="6">
    <location>
        <position position="251"/>
    </location>
    <ligand>
        <name>Mg(2+)</name>
        <dbReference type="ChEBI" id="CHEBI:18420"/>
    </ligand>
</feature>
<evidence type="ECO:0000313" key="10">
    <source>
        <dbReference type="Proteomes" id="UP000298759"/>
    </source>
</evidence>
<feature type="binding site" evidence="6">
    <location>
        <position position="247"/>
    </location>
    <ligand>
        <name>K(+)</name>
        <dbReference type="ChEBI" id="CHEBI:29103"/>
    </ligand>
</feature>
<feature type="binding site" evidence="6">
    <location>
        <position position="455"/>
    </location>
    <ligand>
        <name>(6S)-5-formyl-5,6,7,8-tetrahydrofolate</name>
        <dbReference type="ChEBI" id="CHEBI:57457"/>
    </ligand>
</feature>
<feature type="binding site" evidence="6">
    <location>
        <position position="23"/>
    </location>
    <ligand>
        <name>(6S)-5-formyl-5,6,7,8-tetrahydrofolate</name>
        <dbReference type="ChEBI" id="CHEBI:57457"/>
    </ligand>
</feature>
<evidence type="ECO:0000256" key="1">
    <source>
        <dbReference type="ARBA" id="ARBA00011043"/>
    </source>
</evidence>
<dbReference type="GO" id="GO:0030488">
    <property type="term" value="P:tRNA methylation"/>
    <property type="evidence" value="ECO:0007669"/>
    <property type="project" value="TreeGrafter"/>
</dbReference>
<reference evidence="9 10" key="1">
    <citation type="submission" date="2018-12" db="EMBL/GenBank/DDBJ databases">
        <authorList>
            <person name="Chong R.A."/>
        </authorList>
    </citation>
    <scope>NUCLEOTIDE SEQUENCE [LARGE SCALE GENOMIC DNA]</scope>
    <source>
        <strain evidence="9 10">Ahe</strain>
    </source>
</reference>
<feature type="binding site" evidence="6">
    <location>
        <begin position="226"/>
        <end position="231"/>
    </location>
    <ligand>
        <name>GTP</name>
        <dbReference type="ChEBI" id="CHEBI:37565"/>
    </ligand>
</feature>
<dbReference type="Gene3D" id="1.20.120.430">
    <property type="entry name" value="tRNA modification GTPase MnmE domain 2"/>
    <property type="match status" value="1"/>
</dbReference>
<dbReference type="CDD" id="cd14858">
    <property type="entry name" value="TrmE_N"/>
    <property type="match status" value="1"/>
</dbReference>
<organism evidence="9 10">
    <name type="scientific">Buchnera aphidicola</name>
    <name type="common">Aphis helianthi</name>
    <dbReference type="NCBI Taxonomy" id="2315802"/>
    <lineage>
        <taxon>Bacteria</taxon>
        <taxon>Pseudomonadati</taxon>
        <taxon>Pseudomonadota</taxon>
        <taxon>Gammaproteobacteria</taxon>
        <taxon>Enterobacterales</taxon>
        <taxon>Erwiniaceae</taxon>
        <taxon>Buchnera</taxon>
    </lineage>
</organism>
<dbReference type="InterPro" id="IPR027266">
    <property type="entry name" value="TrmE/GcvT-like"/>
</dbReference>
<dbReference type="Pfam" id="PF10396">
    <property type="entry name" value="TrmE_N"/>
    <property type="match status" value="1"/>
</dbReference>
<keyword evidence="6" id="KW-0378">Hydrolase</keyword>
<comment type="similarity">
    <text evidence="1 6 7">Belongs to the TRAFAC class TrmE-Era-EngA-EngB-Septin-like GTPase superfamily. TrmE GTPase family.</text>
</comment>
<feature type="binding site" evidence="6">
    <location>
        <position position="120"/>
    </location>
    <ligand>
        <name>(6S)-5-formyl-5,6,7,8-tetrahydrofolate</name>
        <dbReference type="ChEBI" id="CHEBI:57457"/>
    </ligand>
</feature>
<dbReference type="AlphaFoldDB" id="A0A4D6XK96"/>
<dbReference type="SUPFAM" id="SSF52540">
    <property type="entry name" value="P-loop containing nucleoside triphosphate hydrolases"/>
    <property type="match status" value="1"/>
</dbReference>
<comment type="caution">
    <text evidence="6">Lacks conserved residue(s) required for the propagation of feature annotation.</text>
</comment>
<comment type="cofactor">
    <cofactor evidence="6">
        <name>K(+)</name>
        <dbReference type="ChEBI" id="CHEBI:29103"/>
    </cofactor>
    <text evidence="6">Binds 1 potassium ion per subunit.</text>
</comment>
<keyword evidence="2 6" id="KW-0819">tRNA processing</keyword>
<comment type="subcellular location">
    <subcellularLocation>
        <location evidence="6">Cytoplasm</location>
    </subcellularLocation>
</comment>
<feature type="domain" description="TrmE-type G" evidence="8">
    <location>
        <begin position="216"/>
        <end position="379"/>
    </location>
</feature>
<dbReference type="HAMAP" id="MF_00379">
    <property type="entry name" value="GTPase_MnmE"/>
    <property type="match status" value="1"/>
</dbReference>
<dbReference type="RefSeq" id="WP_158339796.1">
    <property type="nucleotide sequence ID" value="NZ_CP034894.1"/>
</dbReference>
<dbReference type="NCBIfam" id="NF003661">
    <property type="entry name" value="PRK05291.1-3"/>
    <property type="match status" value="1"/>
</dbReference>
<feature type="binding site" evidence="6">
    <location>
        <position position="80"/>
    </location>
    <ligand>
        <name>(6S)-5-formyl-5,6,7,8-tetrahydrofolate</name>
        <dbReference type="ChEBI" id="CHEBI:57457"/>
    </ligand>
</feature>
<feature type="binding site" evidence="6">
    <location>
        <position position="226"/>
    </location>
    <ligand>
        <name>K(+)</name>
        <dbReference type="ChEBI" id="CHEBI:29103"/>
    </ligand>
</feature>
<dbReference type="PANTHER" id="PTHR42714:SF2">
    <property type="entry name" value="TRNA MODIFICATION GTPASE GTPBP3, MITOCHONDRIAL"/>
    <property type="match status" value="1"/>
</dbReference>
<comment type="subunit">
    <text evidence="6">Homodimer. Heterotetramer of two MnmE and two MnmG subunits.</text>
</comment>
<keyword evidence="6" id="KW-0479">Metal-binding</keyword>
<dbReference type="Pfam" id="PF12631">
    <property type="entry name" value="MnmE_helical"/>
    <property type="match status" value="1"/>
</dbReference>
<dbReference type="GO" id="GO:0003924">
    <property type="term" value="F:GTPase activity"/>
    <property type="evidence" value="ECO:0007669"/>
    <property type="project" value="UniProtKB-UniRule"/>
</dbReference>
<dbReference type="InterPro" id="IPR006073">
    <property type="entry name" value="GTP-bd"/>
</dbReference>